<evidence type="ECO:0000259" key="1">
    <source>
        <dbReference type="Pfam" id="PF13274"/>
    </source>
</evidence>
<dbReference type="GeneID" id="70782645"/>
<dbReference type="Pfam" id="PF13274">
    <property type="entry name" value="SocA_Panacea"/>
    <property type="match status" value="1"/>
</dbReference>
<evidence type="ECO:0000313" key="5">
    <source>
        <dbReference type="Proteomes" id="UP000594905"/>
    </source>
</evidence>
<gene>
    <name evidence="2" type="ORF">I6G51_10810</name>
    <name evidence="3" type="ORF">NCTC10288_00720</name>
</gene>
<dbReference type="Proteomes" id="UP000249264">
    <property type="component" value="Chromosome 1"/>
</dbReference>
<dbReference type="OrthoDB" id="9799173at2"/>
<dbReference type="RefSeq" id="WP_039676220.1">
    <property type="nucleotide sequence ID" value="NZ_CP065689.1"/>
</dbReference>
<dbReference type="KEGG" id="cmin:NCTC10288_00720"/>
<protein>
    <submittedName>
        <fullName evidence="2">SocA family protein</fullName>
    </submittedName>
    <submittedName>
        <fullName evidence="3">Uncharacterized phage-associated protein</fullName>
    </submittedName>
</protein>
<dbReference type="InterPro" id="IPR025272">
    <property type="entry name" value="SocA_Panacea"/>
</dbReference>
<organism evidence="3 4">
    <name type="scientific">Corynebacterium minutissimum</name>
    <dbReference type="NCBI Taxonomy" id="38301"/>
    <lineage>
        <taxon>Bacteria</taxon>
        <taxon>Bacillati</taxon>
        <taxon>Actinomycetota</taxon>
        <taxon>Actinomycetes</taxon>
        <taxon>Mycobacteriales</taxon>
        <taxon>Corynebacteriaceae</taxon>
        <taxon>Corynebacterium</taxon>
    </lineage>
</organism>
<evidence type="ECO:0000313" key="4">
    <source>
        <dbReference type="Proteomes" id="UP000249264"/>
    </source>
</evidence>
<feature type="domain" description="Antitoxin SocA-like Panacea" evidence="1">
    <location>
        <begin position="30"/>
        <end position="127"/>
    </location>
</feature>
<dbReference type="AlphaFoldDB" id="A0A2X4RAN6"/>
<name>A0A2X4RAN6_9CORY</name>
<dbReference type="Proteomes" id="UP000594905">
    <property type="component" value="Chromosome"/>
</dbReference>
<dbReference type="EMBL" id="CP065689">
    <property type="protein sequence ID" value="QPS59365.1"/>
    <property type="molecule type" value="Genomic_DNA"/>
</dbReference>
<reference evidence="2 5" key="2">
    <citation type="submission" date="2020-12" db="EMBL/GenBank/DDBJ databases">
        <title>FDA dAtabase for Regulatory Grade micrObial Sequences (FDA-ARGOS): Supporting development and validation of Infectious Disease Dx tests.</title>
        <authorList>
            <person name="Sproer C."/>
            <person name="Gronow S."/>
            <person name="Severitt S."/>
            <person name="Schroder I."/>
            <person name="Tallon L."/>
            <person name="Sadzewicz L."/>
            <person name="Zhao X."/>
            <person name="Boylan J."/>
            <person name="Ott S."/>
            <person name="Bowen H."/>
            <person name="Vavikolanu K."/>
            <person name="Mehta A."/>
            <person name="Aluvathingal J."/>
            <person name="Nadendla S."/>
            <person name="Lowell S."/>
            <person name="Myers T."/>
            <person name="Yan Y."/>
            <person name="Sichtig H."/>
        </authorList>
    </citation>
    <scope>NUCLEOTIDE SEQUENCE [LARGE SCALE GENOMIC DNA]</scope>
    <source>
        <strain evidence="2 5">FDAARGOS_894</strain>
    </source>
</reference>
<dbReference type="EMBL" id="LS483460">
    <property type="protein sequence ID" value="SQH99256.1"/>
    <property type="molecule type" value="Genomic_DNA"/>
</dbReference>
<accession>A0A2X4RAN6</accession>
<keyword evidence="5" id="KW-1185">Reference proteome</keyword>
<evidence type="ECO:0000313" key="3">
    <source>
        <dbReference type="EMBL" id="SQH99256.1"/>
    </source>
</evidence>
<evidence type="ECO:0000313" key="2">
    <source>
        <dbReference type="EMBL" id="QPS59365.1"/>
    </source>
</evidence>
<dbReference type="STRING" id="38301.NX84_09760"/>
<reference evidence="3 4" key="1">
    <citation type="submission" date="2018-06" db="EMBL/GenBank/DDBJ databases">
        <authorList>
            <consortium name="Pathogen Informatics"/>
            <person name="Doyle S."/>
        </authorList>
    </citation>
    <scope>NUCLEOTIDE SEQUENCE [LARGE SCALE GENOMIC DNA]</scope>
    <source>
        <strain evidence="3 4">NCTC10288</strain>
    </source>
</reference>
<sequence length="149" mass="17520">MEQHTARQIAEWFVAWADETDDAEITQLKLQKLLYYAKGLYMRSSSGVPLFPERMEAWAHGPVVVDIYHQLKHYGKLPIDPDDFVSEDFNWNDFRDVEQDLIEVWDKYGPFSAWALRNKTHTESPWQRNFVGGERGLEITDADLKSYFC</sequence>
<proteinExistence type="predicted"/>